<sequence>MTFVDHYQVMTDDSGTDDLEARLGAQIRALRLDAGYDQRALAELADVGLSSIKNLENGRGSTLRTVIRVLRALHAEAWLDTLSPEPTVSPIDVLRGQSAGPRQRVYRPRGGA</sequence>
<name>A0A495ICY2_9MICO</name>
<reference evidence="3 4" key="1">
    <citation type="submission" date="2018-10" db="EMBL/GenBank/DDBJ databases">
        <title>Sequencing the genomes of 1000 actinobacteria strains.</title>
        <authorList>
            <person name="Klenk H.-P."/>
        </authorList>
    </citation>
    <scope>NUCLEOTIDE SEQUENCE [LARGE SCALE GENOMIC DNA]</scope>
    <source>
        <strain evidence="3 4">DSM 17894</strain>
    </source>
</reference>
<keyword evidence="4" id="KW-1185">Reference proteome</keyword>
<evidence type="ECO:0000256" key="1">
    <source>
        <dbReference type="SAM" id="MobiDB-lite"/>
    </source>
</evidence>
<dbReference type="Proteomes" id="UP000280008">
    <property type="component" value="Unassembled WGS sequence"/>
</dbReference>
<feature type="region of interest" description="Disordered" evidence="1">
    <location>
        <begin position="92"/>
        <end position="112"/>
    </location>
</feature>
<proteinExistence type="predicted"/>
<feature type="domain" description="HTH cro/C1-type" evidence="2">
    <location>
        <begin position="27"/>
        <end position="79"/>
    </location>
</feature>
<dbReference type="SUPFAM" id="SSF47413">
    <property type="entry name" value="lambda repressor-like DNA-binding domains"/>
    <property type="match status" value="1"/>
</dbReference>
<comment type="caution">
    <text evidence="3">The sequence shown here is derived from an EMBL/GenBank/DDBJ whole genome shotgun (WGS) entry which is preliminary data.</text>
</comment>
<dbReference type="InterPro" id="IPR010982">
    <property type="entry name" value="Lambda_DNA-bd_dom_sf"/>
</dbReference>
<dbReference type="AlphaFoldDB" id="A0A495ICY2"/>
<dbReference type="EMBL" id="RBKS01000001">
    <property type="protein sequence ID" value="RKR73867.1"/>
    <property type="molecule type" value="Genomic_DNA"/>
</dbReference>
<dbReference type="PROSITE" id="PS50943">
    <property type="entry name" value="HTH_CROC1"/>
    <property type="match status" value="1"/>
</dbReference>
<evidence type="ECO:0000313" key="4">
    <source>
        <dbReference type="Proteomes" id="UP000280008"/>
    </source>
</evidence>
<evidence type="ECO:0000313" key="3">
    <source>
        <dbReference type="EMBL" id="RKR73867.1"/>
    </source>
</evidence>
<evidence type="ECO:0000259" key="2">
    <source>
        <dbReference type="PROSITE" id="PS50943"/>
    </source>
</evidence>
<dbReference type="CDD" id="cd00093">
    <property type="entry name" value="HTH_XRE"/>
    <property type="match status" value="1"/>
</dbReference>
<dbReference type="SMART" id="SM00530">
    <property type="entry name" value="HTH_XRE"/>
    <property type="match status" value="1"/>
</dbReference>
<dbReference type="Pfam" id="PF13560">
    <property type="entry name" value="HTH_31"/>
    <property type="match status" value="1"/>
</dbReference>
<organism evidence="3 4">
    <name type="scientific">Frondihabitans australicus</name>
    <dbReference type="NCBI Taxonomy" id="386892"/>
    <lineage>
        <taxon>Bacteria</taxon>
        <taxon>Bacillati</taxon>
        <taxon>Actinomycetota</taxon>
        <taxon>Actinomycetes</taxon>
        <taxon>Micrococcales</taxon>
        <taxon>Microbacteriaceae</taxon>
        <taxon>Frondihabitans</taxon>
    </lineage>
</organism>
<dbReference type="OrthoDB" id="6637137at2"/>
<dbReference type="InterPro" id="IPR001387">
    <property type="entry name" value="Cro/C1-type_HTH"/>
</dbReference>
<dbReference type="GO" id="GO:0003677">
    <property type="term" value="F:DNA binding"/>
    <property type="evidence" value="ECO:0007669"/>
    <property type="project" value="InterPro"/>
</dbReference>
<accession>A0A495ICY2</accession>
<protein>
    <submittedName>
        <fullName evidence="3">Transcriptional regulator with XRE-family HTH domain</fullName>
    </submittedName>
</protein>
<dbReference type="Gene3D" id="1.10.260.40">
    <property type="entry name" value="lambda repressor-like DNA-binding domains"/>
    <property type="match status" value="1"/>
</dbReference>
<gene>
    <name evidence="3" type="ORF">C8E83_0964</name>
</gene>